<organism evidence="3 4">
    <name type="scientific">Methylococcus capsulatus</name>
    <dbReference type="NCBI Taxonomy" id="414"/>
    <lineage>
        <taxon>Bacteria</taxon>
        <taxon>Pseudomonadati</taxon>
        <taxon>Pseudomonadota</taxon>
        <taxon>Gammaproteobacteria</taxon>
        <taxon>Methylococcales</taxon>
        <taxon>Methylococcaceae</taxon>
        <taxon>Methylococcus</taxon>
    </lineage>
</organism>
<dbReference type="RefSeq" id="WP_036245953.1">
    <property type="nucleotide sequence ID" value="NZ_OX458332.1"/>
</dbReference>
<dbReference type="Proteomes" id="UP001158598">
    <property type="component" value="Chromosome"/>
</dbReference>
<evidence type="ECO:0000256" key="2">
    <source>
        <dbReference type="SAM" id="SignalP"/>
    </source>
</evidence>
<feature type="chain" id="PRO_5041461182" evidence="2">
    <location>
        <begin position="19"/>
        <end position="518"/>
    </location>
</feature>
<feature type="region of interest" description="Disordered" evidence="1">
    <location>
        <begin position="493"/>
        <end position="518"/>
    </location>
</feature>
<reference evidence="3" key="1">
    <citation type="submission" date="2023-03" db="EMBL/GenBank/DDBJ databases">
        <authorList>
            <person name="Pearce D."/>
        </authorList>
    </citation>
    <scope>NUCLEOTIDE SEQUENCE</scope>
    <source>
        <strain evidence="3">Mc</strain>
    </source>
</reference>
<sequence>MRPLSASVLAFVMSALWAVGQAAPLTWNLYDGYTQSFTVPYAAPVPFGSAGMPAELRMNATIGGNTLSFQLDTGSRGIAVSRDLLPPDFPTKGRPGHIFYWSSGNRLNGRWIETRITFPDALDGQTGAALPAQATLPILVVETETCVAAPAGEIFPNHCTDPGVTKPSTHTTMMGIGFDRTGHGDTPNNDRWNQQFNPFLNLDAMRSGSMRAGYILTPQGVQLGLTAANTANAGQAGVSVSDFAFQKLIPTGLEQVPGSPPDWQAPTGSVTLNGTAYPLGQAVLDTGIDDMLLSLPAHPSSGNLTAATLEVSLLDSKGAVGYGFSVSDAQDPVTPATVTWSPLQSGRWSENWMSGAFVNTGVRALNAFNFLYDGTGGYVGLQLNGAAAGVSARLSPQISAQGQFPFPNGFNTNLPVVLQGKTEISVPGKPPGAVVFNGPVSGSGGLIVKKGKVVLACDASYTGTTVVDSGAILVYSRLAGKLKRRPGGVVIQEPDPSGTNCPAGTDTLPGWAQTAGDT</sequence>
<dbReference type="AlphaFoldDB" id="A0AA35XZ59"/>
<name>A0AA35XZ59_METCP</name>
<feature type="signal peptide" evidence="2">
    <location>
        <begin position="1"/>
        <end position="18"/>
    </location>
</feature>
<keyword evidence="2" id="KW-0732">Signal</keyword>
<accession>A0AA35XZ59</accession>
<dbReference type="EMBL" id="OX458332">
    <property type="protein sequence ID" value="CAI8848928.1"/>
    <property type="molecule type" value="Genomic_DNA"/>
</dbReference>
<evidence type="ECO:0000256" key="1">
    <source>
        <dbReference type="SAM" id="MobiDB-lite"/>
    </source>
</evidence>
<protein>
    <submittedName>
        <fullName evidence="3">Uncharacterized protein</fullName>
    </submittedName>
</protein>
<gene>
    <name evidence="3" type="ORF">MCNOR_2459</name>
</gene>
<evidence type="ECO:0000313" key="4">
    <source>
        <dbReference type="Proteomes" id="UP001158598"/>
    </source>
</evidence>
<proteinExistence type="predicted"/>
<evidence type="ECO:0000313" key="3">
    <source>
        <dbReference type="EMBL" id="CAI8848928.1"/>
    </source>
</evidence>